<dbReference type="EMBL" id="CP003379">
    <property type="protein sequence ID" value="AFL89069.1"/>
    <property type="molecule type" value="Genomic_DNA"/>
</dbReference>
<dbReference type="Pfam" id="PF25601">
    <property type="entry name" value="AAA_lid_14"/>
    <property type="match status" value="1"/>
</dbReference>
<dbReference type="STRING" id="926566.Terro_2833"/>
<sequence>MTLLNPAKRPFLSPSSTFASSFFGRTLHMQQIRRNLELLAQTDLPVLLEGECGTGKDVVAELLHLQSRNPGRLAKLSCVSPEEITSVLDSLLDGLLEGDAVESELATLLREGGTLLLDGIHELDLPSQSKLLIVLKQYDTGSVGGTFVRVISTTTVDLQGLIDAGKFRIDLLYRINAVKVMLPPLRERSEDILGLVEFFLEKHSREAMRSRPLLSQDVLQMMEGYYWPGNIRQMDNLLRNFVIMGSEEVITRELMDSRNGVTRNWALDEVDVSHPVALKEITRQVTQDLERQIILKVLQANGWNRQKTAKWLSISYRSLLYKLSDFGAAQDNQSKVHTIPSSALRAANY</sequence>
<dbReference type="PRINTS" id="PR01590">
    <property type="entry name" value="HTHFIS"/>
</dbReference>
<dbReference type="GO" id="GO:0043565">
    <property type="term" value="F:sequence-specific DNA binding"/>
    <property type="evidence" value="ECO:0007669"/>
    <property type="project" value="InterPro"/>
</dbReference>
<dbReference type="Pfam" id="PF02954">
    <property type="entry name" value="HTH_8"/>
    <property type="match status" value="1"/>
</dbReference>
<dbReference type="OrthoDB" id="9771372at2"/>
<evidence type="ECO:0000256" key="1">
    <source>
        <dbReference type="ARBA" id="ARBA00022741"/>
    </source>
</evidence>
<dbReference type="Gene3D" id="1.10.8.60">
    <property type="match status" value="1"/>
</dbReference>
<keyword evidence="3" id="KW-0805">Transcription regulation</keyword>
<keyword evidence="7" id="KW-1185">Reference proteome</keyword>
<dbReference type="Proteomes" id="UP000006056">
    <property type="component" value="Chromosome"/>
</dbReference>
<gene>
    <name evidence="6" type="ordered locus">Terro_2833</name>
</gene>
<evidence type="ECO:0000259" key="5">
    <source>
        <dbReference type="PROSITE" id="PS50045"/>
    </source>
</evidence>
<dbReference type="InterPro" id="IPR002197">
    <property type="entry name" value="HTH_Fis"/>
</dbReference>
<dbReference type="InterPro" id="IPR002078">
    <property type="entry name" value="Sigma_54_int"/>
</dbReference>
<dbReference type="PANTHER" id="PTHR32071">
    <property type="entry name" value="TRANSCRIPTIONAL REGULATORY PROTEIN"/>
    <property type="match status" value="1"/>
</dbReference>
<dbReference type="eggNOG" id="COG2204">
    <property type="taxonomic scope" value="Bacteria"/>
</dbReference>
<dbReference type="Pfam" id="PF00158">
    <property type="entry name" value="Sigma54_activat"/>
    <property type="match status" value="1"/>
</dbReference>
<dbReference type="RefSeq" id="WP_014786333.1">
    <property type="nucleotide sequence ID" value="NC_018014.1"/>
</dbReference>
<feature type="domain" description="Sigma-54 factor interaction" evidence="5">
    <location>
        <begin position="22"/>
        <end position="243"/>
    </location>
</feature>
<keyword evidence="4" id="KW-0804">Transcription</keyword>
<accession>I3ZIK1</accession>
<reference evidence="6 7" key="1">
    <citation type="submission" date="2012-06" db="EMBL/GenBank/DDBJ databases">
        <title>Complete genome of Terriglobus roseus DSM 18391.</title>
        <authorList>
            <consortium name="US DOE Joint Genome Institute (JGI-PGF)"/>
            <person name="Lucas S."/>
            <person name="Copeland A."/>
            <person name="Lapidus A."/>
            <person name="Glavina del Rio T."/>
            <person name="Dalin E."/>
            <person name="Tice H."/>
            <person name="Bruce D."/>
            <person name="Goodwin L."/>
            <person name="Pitluck S."/>
            <person name="Peters L."/>
            <person name="Mikhailova N."/>
            <person name="Munk A.C.C."/>
            <person name="Kyrpides N."/>
            <person name="Mavromatis K."/>
            <person name="Ivanova N."/>
            <person name="Brettin T."/>
            <person name="Detter J.C."/>
            <person name="Han C."/>
            <person name="Larimer F."/>
            <person name="Land M."/>
            <person name="Hauser L."/>
            <person name="Markowitz V."/>
            <person name="Cheng J.-F."/>
            <person name="Hugenholtz P."/>
            <person name="Woyke T."/>
            <person name="Wu D."/>
            <person name="Brambilla E."/>
            <person name="Klenk H.-P."/>
            <person name="Eisen J.A."/>
        </authorList>
    </citation>
    <scope>NUCLEOTIDE SEQUENCE [LARGE SCALE GENOMIC DNA]</scope>
    <source>
        <strain evidence="7">DSM 18391 / NRRL B-41598 / KBS 63</strain>
    </source>
</reference>
<proteinExistence type="predicted"/>
<evidence type="ECO:0000256" key="3">
    <source>
        <dbReference type="ARBA" id="ARBA00023015"/>
    </source>
</evidence>
<organism evidence="6 7">
    <name type="scientific">Terriglobus roseus (strain DSM 18391 / NRRL B-41598 / KBS 63)</name>
    <dbReference type="NCBI Taxonomy" id="926566"/>
    <lineage>
        <taxon>Bacteria</taxon>
        <taxon>Pseudomonadati</taxon>
        <taxon>Acidobacteriota</taxon>
        <taxon>Terriglobia</taxon>
        <taxon>Terriglobales</taxon>
        <taxon>Acidobacteriaceae</taxon>
        <taxon>Terriglobus</taxon>
    </lineage>
</organism>
<dbReference type="SUPFAM" id="SSF52540">
    <property type="entry name" value="P-loop containing nucleoside triphosphate hydrolases"/>
    <property type="match status" value="1"/>
</dbReference>
<dbReference type="InterPro" id="IPR027417">
    <property type="entry name" value="P-loop_NTPase"/>
</dbReference>
<evidence type="ECO:0000313" key="7">
    <source>
        <dbReference type="Proteomes" id="UP000006056"/>
    </source>
</evidence>
<name>I3ZIK1_TERRK</name>
<dbReference type="PANTHER" id="PTHR32071:SF57">
    <property type="entry name" value="C4-DICARBOXYLATE TRANSPORT TRANSCRIPTIONAL REGULATORY PROTEIN DCTD"/>
    <property type="match status" value="1"/>
</dbReference>
<evidence type="ECO:0000256" key="2">
    <source>
        <dbReference type="ARBA" id="ARBA00022840"/>
    </source>
</evidence>
<dbReference type="GO" id="GO:0006355">
    <property type="term" value="P:regulation of DNA-templated transcription"/>
    <property type="evidence" value="ECO:0007669"/>
    <property type="project" value="InterPro"/>
</dbReference>
<evidence type="ECO:0000256" key="4">
    <source>
        <dbReference type="ARBA" id="ARBA00023163"/>
    </source>
</evidence>
<dbReference type="Gene3D" id="1.10.10.60">
    <property type="entry name" value="Homeodomain-like"/>
    <property type="match status" value="1"/>
</dbReference>
<dbReference type="SUPFAM" id="SSF46689">
    <property type="entry name" value="Homeodomain-like"/>
    <property type="match status" value="1"/>
</dbReference>
<keyword evidence="2" id="KW-0067">ATP-binding</keyword>
<dbReference type="GO" id="GO:0005524">
    <property type="term" value="F:ATP binding"/>
    <property type="evidence" value="ECO:0007669"/>
    <property type="project" value="UniProtKB-KW"/>
</dbReference>
<dbReference type="CDD" id="cd00009">
    <property type="entry name" value="AAA"/>
    <property type="match status" value="1"/>
</dbReference>
<keyword evidence="1" id="KW-0547">Nucleotide-binding</keyword>
<evidence type="ECO:0000313" key="6">
    <source>
        <dbReference type="EMBL" id="AFL89069.1"/>
    </source>
</evidence>
<dbReference type="PROSITE" id="PS50045">
    <property type="entry name" value="SIGMA54_INTERACT_4"/>
    <property type="match status" value="1"/>
</dbReference>
<dbReference type="HOGENOM" id="CLU_000445_0_7_0"/>
<protein>
    <submittedName>
        <fullName evidence="6">Response regulator with CheY-like receiver, AAA-type ATPase, and DNA-binding domains</fullName>
    </submittedName>
</protein>
<dbReference type="InterPro" id="IPR058031">
    <property type="entry name" value="AAA_lid_NorR"/>
</dbReference>
<keyword evidence="6" id="KW-0238">DNA-binding</keyword>
<dbReference type="InterPro" id="IPR009057">
    <property type="entry name" value="Homeodomain-like_sf"/>
</dbReference>
<dbReference type="KEGG" id="trs:Terro_2833"/>
<dbReference type="Gene3D" id="3.40.50.300">
    <property type="entry name" value="P-loop containing nucleotide triphosphate hydrolases"/>
    <property type="match status" value="1"/>
</dbReference>
<dbReference type="AlphaFoldDB" id="I3ZIK1"/>